<keyword evidence="4" id="KW-1185">Reference proteome</keyword>
<evidence type="ECO:0000313" key="4">
    <source>
        <dbReference type="Proteomes" id="UP000248340"/>
    </source>
</evidence>
<protein>
    <recommendedName>
        <fullName evidence="2">C2H2-type domain-containing protein</fullName>
    </recommendedName>
</protein>
<evidence type="ECO:0000256" key="1">
    <source>
        <dbReference type="SAM" id="MobiDB-lite"/>
    </source>
</evidence>
<feature type="domain" description="C2H2-type" evidence="2">
    <location>
        <begin position="70"/>
        <end position="96"/>
    </location>
</feature>
<gene>
    <name evidence="3" type="ORF">BO82DRAFT_396126</name>
</gene>
<dbReference type="GeneID" id="37141567"/>
<dbReference type="Proteomes" id="UP000248340">
    <property type="component" value="Unassembled WGS sequence"/>
</dbReference>
<dbReference type="RefSeq" id="XP_025486602.1">
    <property type="nucleotide sequence ID" value="XM_025638825.1"/>
</dbReference>
<dbReference type="Gene3D" id="3.30.160.60">
    <property type="entry name" value="Classic Zinc Finger"/>
    <property type="match status" value="1"/>
</dbReference>
<feature type="domain" description="C2H2-type" evidence="2">
    <location>
        <begin position="102"/>
        <end position="125"/>
    </location>
</feature>
<dbReference type="AlphaFoldDB" id="A0A319D8V6"/>
<reference evidence="3 4" key="1">
    <citation type="submission" date="2016-12" db="EMBL/GenBank/DDBJ databases">
        <title>The genomes of Aspergillus section Nigri reveals drivers in fungal speciation.</title>
        <authorList>
            <consortium name="DOE Joint Genome Institute"/>
            <person name="Vesth T.C."/>
            <person name="Nybo J."/>
            <person name="Theobald S."/>
            <person name="Brandl J."/>
            <person name="Frisvad J.C."/>
            <person name="Nielsen K.F."/>
            <person name="Lyhne E.K."/>
            <person name="Kogle M.E."/>
            <person name="Kuo A."/>
            <person name="Riley R."/>
            <person name="Clum A."/>
            <person name="Nolan M."/>
            <person name="Lipzen A."/>
            <person name="Salamov A."/>
            <person name="Henrissat B."/>
            <person name="Wiebenga A."/>
            <person name="De Vries R.P."/>
            <person name="Grigoriev I.V."/>
            <person name="Mortensen U.H."/>
            <person name="Andersen M.R."/>
            <person name="Baker S.E."/>
        </authorList>
    </citation>
    <scope>NUCLEOTIDE SEQUENCE [LARGE SCALE GENOMIC DNA]</scope>
    <source>
        <strain evidence="3 4">CBS 121591</strain>
    </source>
</reference>
<feature type="compositionally biased region" description="Basic and acidic residues" evidence="1">
    <location>
        <begin position="169"/>
        <end position="192"/>
    </location>
</feature>
<sequence>MSGIVNASTAMRSNAIPHRNLPLGMLKAQSLTLIPCVLIIIPQHDALSLGNSSSKDLQSRQMKQNSFDHFQCTWSGCNKKRDYNAKNLIQHIKFKHIFQDAYQCPDCAWSSHYKGNVKVHILNTHIGNLSPTVLRKPDNNPRKFFNDGYQLFKHISRHVNGRARPRVRREKDLRLSKPSDKQQKCGYRHKEVQTSPHPENNETRRSLPETKLVLAAISQLSSIREQNCIVSVRSYLRSYTMHLEWWEERYVGSSDCEVKQTVVTLLPGYYRKEAGYLHEALENTDDLHIIGEICYINTIYVLALQKVQLFWRIRKISPLEEAKGHKKSESFYLEDK</sequence>
<dbReference type="EMBL" id="KZ821758">
    <property type="protein sequence ID" value="PYH76402.1"/>
    <property type="molecule type" value="Genomic_DNA"/>
</dbReference>
<name>A0A319D8V6_9EURO</name>
<feature type="region of interest" description="Disordered" evidence="1">
    <location>
        <begin position="160"/>
        <end position="206"/>
    </location>
</feature>
<evidence type="ECO:0000259" key="2">
    <source>
        <dbReference type="SMART" id="SM00355"/>
    </source>
</evidence>
<evidence type="ECO:0000313" key="3">
    <source>
        <dbReference type="EMBL" id="PYH76402.1"/>
    </source>
</evidence>
<dbReference type="VEuPathDB" id="FungiDB:BO82DRAFT_396126"/>
<organism evidence="3 4">
    <name type="scientific">Aspergillus uvarum CBS 121591</name>
    <dbReference type="NCBI Taxonomy" id="1448315"/>
    <lineage>
        <taxon>Eukaryota</taxon>
        <taxon>Fungi</taxon>
        <taxon>Dikarya</taxon>
        <taxon>Ascomycota</taxon>
        <taxon>Pezizomycotina</taxon>
        <taxon>Eurotiomycetes</taxon>
        <taxon>Eurotiomycetidae</taxon>
        <taxon>Eurotiales</taxon>
        <taxon>Aspergillaceae</taxon>
        <taxon>Aspergillus</taxon>
        <taxon>Aspergillus subgen. Circumdati</taxon>
    </lineage>
</organism>
<accession>A0A319D8V6</accession>
<proteinExistence type="predicted"/>
<dbReference type="SMART" id="SM00355">
    <property type="entry name" value="ZnF_C2H2"/>
    <property type="match status" value="2"/>
</dbReference>
<dbReference type="InterPro" id="IPR013087">
    <property type="entry name" value="Znf_C2H2_type"/>
</dbReference>